<dbReference type="PANTHER" id="PTHR10953">
    <property type="entry name" value="UBIQUITIN-ACTIVATING ENZYME E1"/>
    <property type="match status" value="1"/>
</dbReference>
<comment type="subunit">
    <text evidence="6">Heterodimer.</text>
</comment>
<feature type="binding site" evidence="9">
    <location>
        <position position="134"/>
    </location>
    <ligand>
        <name>Zn(2+)</name>
        <dbReference type="ChEBI" id="CHEBI:29105"/>
    </ligand>
</feature>
<keyword evidence="6 9" id="KW-0862">Zinc</keyword>
<dbReference type="PIRSF" id="PIRSF039133">
    <property type="entry name" value="SUMO_E1B"/>
    <property type="match status" value="1"/>
</dbReference>
<evidence type="ECO:0000256" key="5">
    <source>
        <dbReference type="ARBA" id="ARBA00022840"/>
    </source>
</evidence>
<feature type="domain" description="THIF-type NAD/FAD binding fold" evidence="10">
    <location>
        <begin position="52"/>
        <end position="384"/>
    </location>
</feature>
<feature type="active site" description="Glycyl thioester intermediate" evidence="7">
    <location>
        <position position="149"/>
    </location>
</feature>
<feature type="domain" description="Ubiquitin/SUMO-activating enzyme ubiquitin-like" evidence="12">
    <location>
        <begin position="418"/>
        <end position="505"/>
    </location>
</feature>
<feature type="domain" description="Ubiquitin-activating enzyme SCCH" evidence="11">
    <location>
        <begin position="284"/>
        <end position="346"/>
    </location>
</feature>
<evidence type="ECO:0000313" key="13">
    <source>
        <dbReference type="EMBL" id="CAG8508319.1"/>
    </source>
</evidence>
<dbReference type="EMBL" id="CAJVPS010000775">
    <property type="protein sequence ID" value="CAG8508319.1"/>
    <property type="molecule type" value="Genomic_DNA"/>
</dbReference>
<dbReference type="PROSITE" id="PS51257">
    <property type="entry name" value="PROKAR_LIPOPROTEIN"/>
    <property type="match status" value="1"/>
</dbReference>
<dbReference type="GO" id="GO:0005737">
    <property type="term" value="C:cytoplasm"/>
    <property type="evidence" value="ECO:0007669"/>
    <property type="project" value="TreeGrafter"/>
</dbReference>
<dbReference type="AlphaFoldDB" id="A0A9N8ZVN5"/>
<dbReference type="Pfam" id="PF14732">
    <property type="entry name" value="UAE_UbL"/>
    <property type="match status" value="1"/>
</dbReference>
<dbReference type="InterPro" id="IPR035985">
    <property type="entry name" value="Ubiquitin-activating_enz"/>
</dbReference>
<evidence type="ECO:0000259" key="11">
    <source>
        <dbReference type="Pfam" id="PF10585"/>
    </source>
</evidence>
<comment type="pathway">
    <text evidence="6">Protein modification; protein sumoylation.</text>
</comment>
<dbReference type="InterPro" id="IPR000594">
    <property type="entry name" value="ThiF_NAD_FAD-bd"/>
</dbReference>
<dbReference type="PANTHER" id="PTHR10953:SF5">
    <property type="entry name" value="SUMO-ACTIVATING ENZYME SUBUNIT 2"/>
    <property type="match status" value="1"/>
</dbReference>
<feature type="binding site" evidence="8">
    <location>
        <begin position="93"/>
        <end position="98"/>
    </location>
    <ligand>
        <name>ATP</name>
        <dbReference type="ChEBI" id="CHEBI:30616"/>
    </ligand>
</feature>
<feature type="binding site" evidence="8">
    <location>
        <begin position="28"/>
        <end position="33"/>
    </location>
    <ligand>
        <name>ATP</name>
        <dbReference type="ChEBI" id="CHEBI:30616"/>
    </ligand>
</feature>
<dbReference type="Gene3D" id="3.40.50.720">
    <property type="entry name" value="NAD(P)-binding Rossmann-like Domain"/>
    <property type="match status" value="1"/>
</dbReference>
<proteinExistence type="inferred from homology"/>
<dbReference type="InterPro" id="IPR030661">
    <property type="entry name" value="Uba2"/>
</dbReference>
<dbReference type="InterPro" id="IPR045886">
    <property type="entry name" value="ThiF/MoeB/HesA"/>
</dbReference>
<evidence type="ECO:0000259" key="12">
    <source>
        <dbReference type="Pfam" id="PF14732"/>
    </source>
</evidence>
<dbReference type="GO" id="GO:0031510">
    <property type="term" value="C:SUMO activating enzyme complex"/>
    <property type="evidence" value="ECO:0007669"/>
    <property type="project" value="UniProtKB-UniRule"/>
</dbReference>
<dbReference type="InterPro" id="IPR000011">
    <property type="entry name" value="UBQ/SUMO-activ_enz_E1-like"/>
</dbReference>
<keyword evidence="4 6" id="KW-0833">Ubl conjugation pathway</keyword>
<feature type="binding site" evidence="9">
    <location>
        <position position="137"/>
    </location>
    <ligand>
        <name>Zn(2+)</name>
        <dbReference type="ChEBI" id="CHEBI:29105"/>
    </ligand>
</feature>
<dbReference type="InterPro" id="IPR019572">
    <property type="entry name" value="UBA_E1_SCCH"/>
</dbReference>
<keyword evidence="2" id="KW-0436">Ligase</keyword>
<dbReference type="GO" id="GO:0016925">
    <property type="term" value="P:protein sumoylation"/>
    <property type="evidence" value="ECO:0007669"/>
    <property type="project" value="UniProtKB-UniRule"/>
</dbReference>
<dbReference type="GO" id="GO:0005524">
    <property type="term" value="F:ATP binding"/>
    <property type="evidence" value="ECO:0007669"/>
    <property type="project" value="UniProtKB-UniRule"/>
</dbReference>
<dbReference type="InterPro" id="IPR023318">
    <property type="entry name" value="Ub_act_enz_dom_a_sf"/>
</dbReference>
<dbReference type="InterPro" id="IPR028077">
    <property type="entry name" value="UAE_UbL_dom"/>
</dbReference>
<evidence type="ECO:0000256" key="1">
    <source>
        <dbReference type="ARBA" id="ARBA00005673"/>
    </source>
</evidence>
<comment type="caution">
    <text evidence="13">The sequence shown here is derived from an EMBL/GenBank/DDBJ whole genome shotgun (WGS) entry which is preliminary data.</text>
</comment>
<dbReference type="FunFam" id="1.10.10.520:FF:000011">
    <property type="entry name" value="Ubiquitin-activating enzyme E1-like"/>
    <property type="match status" value="1"/>
</dbReference>
<comment type="similarity">
    <text evidence="1 6">Belongs to the ubiquitin-activating E1 family.</text>
</comment>
<evidence type="ECO:0000256" key="6">
    <source>
        <dbReference type="PIRNR" id="PIRNR039133"/>
    </source>
</evidence>
<dbReference type="Gene3D" id="1.10.10.520">
    <property type="entry name" value="Ubiquitin activating enzymes (Uba3). Chain: B, domain 2"/>
    <property type="match status" value="1"/>
</dbReference>
<name>A0A9N8ZVN5_9GLOM</name>
<dbReference type="Proteomes" id="UP000789508">
    <property type="component" value="Unassembled WGS sequence"/>
</dbReference>
<keyword evidence="5 6" id="KW-0067">ATP-binding</keyword>
<gene>
    <name evidence="13" type="ORF">ALEPTO_LOCUS3842</name>
</gene>
<evidence type="ECO:0000313" key="14">
    <source>
        <dbReference type="Proteomes" id="UP000789508"/>
    </source>
</evidence>
<dbReference type="OrthoDB" id="10255449at2759"/>
<organism evidence="13 14">
    <name type="scientific">Ambispora leptoticha</name>
    <dbReference type="NCBI Taxonomy" id="144679"/>
    <lineage>
        <taxon>Eukaryota</taxon>
        <taxon>Fungi</taxon>
        <taxon>Fungi incertae sedis</taxon>
        <taxon>Mucoromycota</taxon>
        <taxon>Glomeromycotina</taxon>
        <taxon>Glomeromycetes</taxon>
        <taxon>Archaeosporales</taxon>
        <taxon>Ambisporaceae</taxon>
        <taxon>Ambispora</taxon>
    </lineage>
</organism>
<keyword evidence="14" id="KW-1185">Reference proteome</keyword>
<feature type="binding site" evidence="9">
    <location>
        <position position="408"/>
    </location>
    <ligand>
        <name>Zn(2+)</name>
        <dbReference type="ChEBI" id="CHEBI:29105"/>
    </ligand>
</feature>
<accession>A0A9N8ZVN5</accession>
<dbReference type="Pfam" id="PF00899">
    <property type="entry name" value="ThiF"/>
    <property type="match status" value="1"/>
</dbReference>
<evidence type="ECO:0000256" key="2">
    <source>
        <dbReference type="ARBA" id="ARBA00022598"/>
    </source>
</evidence>
<dbReference type="GO" id="GO:0046872">
    <property type="term" value="F:metal ion binding"/>
    <property type="evidence" value="ECO:0007669"/>
    <property type="project" value="UniProtKB-KW"/>
</dbReference>
<evidence type="ECO:0000256" key="3">
    <source>
        <dbReference type="ARBA" id="ARBA00022741"/>
    </source>
</evidence>
<evidence type="ECO:0000256" key="9">
    <source>
        <dbReference type="PIRSR" id="PIRSR039133-3"/>
    </source>
</evidence>
<keyword evidence="3 6" id="KW-0547">Nucleotide-binding</keyword>
<evidence type="ECO:0000256" key="8">
    <source>
        <dbReference type="PIRSR" id="PIRSR039133-2"/>
    </source>
</evidence>
<dbReference type="Gene3D" id="3.10.290.20">
    <property type="entry name" value="Ubiquitin-like 2 activating enzyme e1b. Chain: B, domain 3"/>
    <property type="match status" value="1"/>
</dbReference>
<protein>
    <recommendedName>
        <fullName evidence="6">Ubiquitin-activating enzyme E1-like</fullName>
    </recommendedName>
</protein>
<dbReference type="GO" id="GO:0019948">
    <property type="term" value="F:SUMO activating enzyme activity"/>
    <property type="evidence" value="ECO:0007669"/>
    <property type="project" value="UniProtKB-UniRule"/>
</dbReference>
<dbReference type="Pfam" id="PF10585">
    <property type="entry name" value="UBA_E1_SCCH"/>
    <property type="match status" value="1"/>
</dbReference>
<dbReference type="PRINTS" id="PR01849">
    <property type="entry name" value="UBIQUITINACT"/>
</dbReference>
<feature type="binding site" evidence="9">
    <location>
        <position position="411"/>
    </location>
    <ligand>
        <name>Zn(2+)</name>
        <dbReference type="ChEBI" id="CHEBI:29105"/>
    </ligand>
</feature>
<keyword evidence="6 9" id="KW-0479">Metal-binding</keyword>
<evidence type="ECO:0000256" key="4">
    <source>
        <dbReference type="ARBA" id="ARBA00022786"/>
    </source>
</evidence>
<sequence>MSRTSHIRRVLEQPTFNKVTQCRILLVGAGGIGCELLKNLVLSGFRHIELIARDSALKFNPDVEIIAHHANIKDAQFNVEWFQRFDIVMNALDNLEARRHVNFMCLAANIPLIESGTEGYLGQVTVIKKDLTECYDCQSKPTRKTYAVCTIRSTPSSPIHCIVWAKNYLFNQLFGEPEDEPLDNEMNNDNAEEIQILKRETELLKEIKLTMGSQEYAEKVFKKVFTDDIERLLTMEDVWKKRRPPVPLTYNDINKLSSNGKNGRDYNNDMNTLKDQRIWTLEENFNVFVDSINRLSRRLLEEQKVNPEAVLAFDKDDDDVLDFVTATANLRAKIFGIEQKSRFQVKAMAGNIIPAIATTNATIAGIIVVQAFNILRNRLEDCKTTYLDGSRRPCLLINESLNGPNPSCSQCRVNYYILRINTKKATLKDFLEKILNSNHEQGLAYGNEVTVEKGASIIYDMDFDEKLDSTFEQLDITNGVFIKVTPDDDSNQFPAVFNIFHRETFDSQDSWYTIEGSISETHVSHIKTNSQNTVTESIPTHKRKIETTDMELDEQPSTSYKKMELDPEYIVVEDDIIMTEDGPKSVITLD</sequence>
<evidence type="ECO:0000256" key="7">
    <source>
        <dbReference type="PIRSR" id="PIRSR039133-1"/>
    </source>
</evidence>
<evidence type="ECO:0000259" key="10">
    <source>
        <dbReference type="Pfam" id="PF00899"/>
    </source>
</evidence>
<reference evidence="13" key="1">
    <citation type="submission" date="2021-06" db="EMBL/GenBank/DDBJ databases">
        <authorList>
            <person name="Kallberg Y."/>
            <person name="Tangrot J."/>
            <person name="Rosling A."/>
        </authorList>
    </citation>
    <scope>NUCLEOTIDE SEQUENCE</scope>
    <source>
        <strain evidence="13">FL130A</strain>
    </source>
</reference>
<dbReference type="SUPFAM" id="SSF69572">
    <property type="entry name" value="Activating enzymes of the ubiquitin-like proteins"/>
    <property type="match status" value="1"/>
</dbReference>